<protein>
    <submittedName>
        <fullName evidence="1">Uncharacterized protein</fullName>
    </submittedName>
</protein>
<name>K1YMQ4_9BACT</name>
<comment type="caution">
    <text evidence="1">The sequence shown here is derived from an EMBL/GenBank/DDBJ whole genome shotgun (WGS) entry which is preliminary data.</text>
</comment>
<sequence>MNYIEQYSELHSKIQSLSRQMIAEHSTLLSNLQTKAPTFSLESKALSFMRKSQKAMKNTLVKIAAIMSVSLLALNLTATNANENSIEIKQSVSGQVNYIITAPWDNPDVTLVSTEKRISGNRALFSTLDTHPGKITSLAKFEERMKELKNRMMHDPFFA</sequence>
<evidence type="ECO:0000313" key="1">
    <source>
        <dbReference type="EMBL" id="EKD44240.1"/>
    </source>
</evidence>
<feature type="non-terminal residue" evidence="1">
    <location>
        <position position="159"/>
    </location>
</feature>
<accession>K1YMQ4</accession>
<gene>
    <name evidence="1" type="ORF">ACD_71C00204G0001</name>
</gene>
<dbReference type="AlphaFoldDB" id="K1YMQ4"/>
<organism evidence="1">
    <name type="scientific">uncultured bacterium</name>
    <name type="common">gcode 4</name>
    <dbReference type="NCBI Taxonomy" id="1234023"/>
    <lineage>
        <taxon>Bacteria</taxon>
        <taxon>environmental samples</taxon>
    </lineage>
</organism>
<dbReference type="EMBL" id="AMFJ01028935">
    <property type="protein sequence ID" value="EKD44240.1"/>
    <property type="molecule type" value="Genomic_DNA"/>
</dbReference>
<reference evidence="1" key="1">
    <citation type="journal article" date="2012" name="Science">
        <title>Fermentation, hydrogen, and sulfur metabolism in multiple uncultivated bacterial phyla.</title>
        <authorList>
            <person name="Wrighton K.C."/>
            <person name="Thomas B.C."/>
            <person name="Sharon I."/>
            <person name="Miller C.S."/>
            <person name="Castelle C.J."/>
            <person name="VerBerkmoes N.C."/>
            <person name="Wilkins M.J."/>
            <person name="Hettich R.L."/>
            <person name="Lipton M.S."/>
            <person name="Williams K.H."/>
            <person name="Long P.E."/>
            <person name="Banfield J.F."/>
        </authorList>
    </citation>
    <scope>NUCLEOTIDE SEQUENCE [LARGE SCALE GENOMIC DNA]</scope>
</reference>
<proteinExistence type="predicted"/>